<dbReference type="InterPro" id="IPR006143">
    <property type="entry name" value="RND_pump_MFP"/>
</dbReference>
<accession>A0A212KJK0</accession>
<dbReference type="InterPro" id="IPR058627">
    <property type="entry name" value="MdtA-like_C"/>
</dbReference>
<dbReference type="Gene3D" id="2.40.420.20">
    <property type="match status" value="1"/>
</dbReference>
<dbReference type="AlphaFoldDB" id="A0A212KJK0"/>
<dbReference type="Pfam" id="PF25876">
    <property type="entry name" value="HH_MFP_RND"/>
    <property type="match status" value="1"/>
</dbReference>
<organism evidence="8">
    <name type="scientific">uncultured Alphaproteobacteria bacterium</name>
    <dbReference type="NCBI Taxonomy" id="91750"/>
    <lineage>
        <taxon>Bacteria</taxon>
        <taxon>Pseudomonadati</taxon>
        <taxon>Pseudomonadota</taxon>
        <taxon>Alphaproteobacteria</taxon>
        <taxon>environmental samples</taxon>
    </lineage>
</organism>
<feature type="domain" description="Multidrug resistance protein MdtA-like C-terminal permuted SH3" evidence="7">
    <location>
        <begin position="313"/>
        <end position="373"/>
    </location>
</feature>
<dbReference type="PANTHER" id="PTHR30158">
    <property type="entry name" value="ACRA/E-RELATED COMPONENT OF DRUG EFFLUX TRANSPORTER"/>
    <property type="match status" value="1"/>
</dbReference>
<sequence length="405" mass="42550">MVTFPDALRPRAGFLRASSLAALVAVVLLGGCKDETKPQQAPPPPGVGVVTVHARPVTLTAELPGRTAASLVAEVRPQVDGIIRERLFAEGGEVKAGEVLYRIDASRYQAAYDAAQAALHQAEAAVPSAAARVERYKKLAQANAVSRQDLEDAEATLKANRAAVAAARAEVESALINLDYTDITAPIAGRIDRSIYTQGALVTASQSAALTTIRKLDPIHVDVTQSSADLLRLRQAVASGRIKRVGESIEVRLRLEDGSIYAHPGALAFAEANVSETTGTYILRATFPNPERLLLPGMYVHAIVAEGVAERGILVPQRGVSRNLKGEPIAMVVGADNKVQVRVLGIARSLGNDWLVESGLADGDRVIVSGSQKARAGAAVTPEAMVVDPATGEAKKADQPAPVKG</sequence>
<evidence type="ECO:0000256" key="2">
    <source>
        <dbReference type="ARBA" id="ARBA00009477"/>
    </source>
</evidence>
<evidence type="ECO:0000259" key="5">
    <source>
        <dbReference type="Pfam" id="PF25917"/>
    </source>
</evidence>
<dbReference type="EMBL" id="FLUO01000002">
    <property type="protein sequence ID" value="SBW11809.1"/>
    <property type="molecule type" value="Genomic_DNA"/>
</dbReference>
<dbReference type="InterPro" id="IPR058624">
    <property type="entry name" value="MdtA-like_HH"/>
</dbReference>
<dbReference type="Gene3D" id="2.40.30.170">
    <property type="match status" value="1"/>
</dbReference>
<dbReference type="Pfam" id="PF25917">
    <property type="entry name" value="BSH_RND"/>
    <property type="match status" value="1"/>
</dbReference>
<dbReference type="PANTHER" id="PTHR30158:SF3">
    <property type="entry name" value="MULTIDRUG EFFLUX PUMP SUBUNIT ACRA-RELATED"/>
    <property type="match status" value="1"/>
</dbReference>
<evidence type="ECO:0000256" key="1">
    <source>
        <dbReference type="ARBA" id="ARBA00004196"/>
    </source>
</evidence>
<dbReference type="Gene3D" id="2.40.50.100">
    <property type="match status" value="1"/>
</dbReference>
<gene>
    <name evidence="8" type="primary">acrA</name>
    <name evidence="8" type="ORF">KL86APRO_20314</name>
</gene>
<evidence type="ECO:0000259" key="4">
    <source>
        <dbReference type="Pfam" id="PF25876"/>
    </source>
</evidence>
<feature type="domain" description="Multidrug resistance protein MdtA-like barrel-sandwich hybrid" evidence="5">
    <location>
        <begin position="72"/>
        <end position="213"/>
    </location>
</feature>
<comment type="similarity">
    <text evidence="2">Belongs to the membrane fusion protein (MFP) (TC 8.A.1) family.</text>
</comment>
<protein>
    <submittedName>
        <fullName evidence="8">Multidrug efflux system</fullName>
    </submittedName>
</protein>
<dbReference type="InterPro" id="IPR058625">
    <property type="entry name" value="MdtA-like_BSH"/>
</dbReference>
<dbReference type="InterPro" id="IPR058626">
    <property type="entry name" value="MdtA-like_b-barrel"/>
</dbReference>
<dbReference type="NCBIfam" id="TIGR01730">
    <property type="entry name" value="RND_mfp"/>
    <property type="match status" value="1"/>
</dbReference>
<dbReference type="Pfam" id="PF25967">
    <property type="entry name" value="RND-MFP_C"/>
    <property type="match status" value="1"/>
</dbReference>
<name>A0A212KJK0_9PROT</name>
<evidence type="ECO:0000256" key="3">
    <source>
        <dbReference type="SAM" id="Coils"/>
    </source>
</evidence>
<dbReference type="Gene3D" id="1.10.287.470">
    <property type="entry name" value="Helix hairpin bin"/>
    <property type="match status" value="1"/>
</dbReference>
<dbReference type="GO" id="GO:0005886">
    <property type="term" value="C:plasma membrane"/>
    <property type="evidence" value="ECO:0007669"/>
    <property type="project" value="UniProtKB-SubCell"/>
</dbReference>
<dbReference type="GO" id="GO:0022857">
    <property type="term" value="F:transmembrane transporter activity"/>
    <property type="evidence" value="ECO:0007669"/>
    <property type="project" value="InterPro"/>
</dbReference>
<evidence type="ECO:0000313" key="8">
    <source>
        <dbReference type="EMBL" id="SBW11809.1"/>
    </source>
</evidence>
<evidence type="ECO:0000259" key="7">
    <source>
        <dbReference type="Pfam" id="PF25967"/>
    </source>
</evidence>
<proteinExistence type="inferred from homology"/>
<keyword evidence="3" id="KW-0175">Coiled coil</keyword>
<feature type="domain" description="Multidrug resistance protein MdtA-like beta-barrel" evidence="6">
    <location>
        <begin position="218"/>
        <end position="307"/>
    </location>
</feature>
<dbReference type="FunFam" id="2.40.420.20:FF:000001">
    <property type="entry name" value="Efflux RND transporter periplasmic adaptor subunit"/>
    <property type="match status" value="1"/>
</dbReference>
<feature type="coiled-coil region" evidence="3">
    <location>
        <begin position="105"/>
        <end position="170"/>
    </location>
</feature>
<feature type="domain" description="Multidrug resistance protein MdtA-like alpha-helical hairpin" evidence="4">
    <location>
        <begin position="112"/>
        <end position="181"/>
    </location>
</feature>
<dbReference type="Pfam" id="PF25944">
    <property type="entry name" value="Beta-barrel_RND"/>
    <property type="match status" value="1"/>
</dbReference>
<reference evidence="8" key="1">
    <citation type="submission" date="2016-04" db="EMBL/GenBank/DDBJ databases">
        <authorList>
            <person name="Evans L.H."/>
            <person name="Alamgir A."/>
            <person name="Owens N."/>
            <person name="Weber N.D."/>
            <person name="Virtaneva K."/>
            <person name="Barbian K."/>
            <person name="Babar A."/>
            <person name="Rosenke K."/>
        </authorList>
    </citation>
    <scope>NUCLEOTIDE SEQUENCE</scope>
    <source>
        <strain evidence="8">86</strain>
    </source>
</reference>
<comment type="subcellular location">
    <subcellularLocation>
        <location evidence="1">Cell envelope</location>
    </subcellularLocation>
</comment>
<dbReference type="SUPFAM" id="SSF111369">
    <property type="entry name" value="HlyD-like secretion proteins"/>
    <property type="match status" value="1"/>
</dbReference>
<dbReference type="GO" id="GO:0046677">
    <property type="term" value="P:response to antibiotic"/>
    <property type="evidence" value="ECO:0007669"/>
    <property type="project" value="TreeGrafter"/>
</dbReference>
<evidence type="ECO:0000259" key="6">
    <source>
        <dbReference type="Pfam" id="PF25944"/>
    </source>
</evidence>